<reference evidence="8" key="1">
    <citation type="journal article" date="2012" name="Plant J.">
        <title>Discovery of a multigene family of aquaporin silicon transporters in the primitive plant Equisetum arvense.</title>
        <authorList>
            <person name="Gregoire C."/>
            <person name="Remus-Borel W."/>
            <person name="Vivancos J."/>
            <person name="Labbe C."/>
            <person name="Belzile F."/>
            <person name="Belanger R.R."/>
        </authorList>
    </citation>
    <scope>NUCLEOTIDE SEQUENCE</scope>
</reference>
<evidence type="ECO:0000256" key="7">
    <source>
        <dbReference type="SAM" id="Phobius"/>
    </source>
</evidence>
<dbReference type="InterPro" id="IPR022357">
    <property type="entry name" value="MIP_CS"/>
</dbReference>
<dbReference type="PROSITE" id="PS00221">
    <property type="entry name" value="MIP"/>
    <property type="match status" value="1"/>
</dbReference>
<evidence type="ECO:0000256" key="6">
    <source>
        <dbReference type="RuleBase" id="RU000477"/>
    </source>
</evidence>
<feature type="transmembrane region" description="Helical" evidence="7">
    <location>
        <begin position="57"/>
        <end position="78"/>
    </location>
</feature>
<evidence type="ECO:0000256" key="1">
    <source>
        <dbReference type="ARBA" id="ARBA00004141"/>
    </source>
</evidence>
<keyword evidence="2 6" id="KW-0813">Transport</keyword>
<comment type="subcellular location">
    <subcellularLocation>
        <location evidence="1">Membrane</location>
        <topology evidence="1">Multi-pass membrane protein</topology>
    </subcellularLocation>
</comment>
<evidence type="ECO:0000256" key="5">
    <source>
        <dbReference type="ARBA" id="ARBA00023136"/>
    </source>
</evidence>
<feature type="transmembrane region" description="Helical" evidence="7">
    <location>
        <begin position="90"/>
        <end position="123"/>
    </location>
</feature>
<comment type="similarity">
    <text evidence="6">Belongs to the MIP/aquaporin (TC 1.A.8) family.</text>
</comment>
<feature type="transmembrane region" description="Helical" evidence="7">
    <location>
        <begin position="31"/>
        <end position="51"/>
    </location>
</feature>
<feature type="transmembrane region" description="Helical" evidence="7">
    <location>
        <begin position="216"/>
        <end position="237"/>
    </location>
</feature>
<dbReference type="EMBL" id="HE858200">
    <property type="protein sequence ID" value="CCI55661.1"/>
    <property type="molecule type" value="Genomic_DNA"/>
</dbReference>
<organism evidence="8">
    <name type="scientific">Equisetum arvense</name>
    <name type="common">Field horsetail</name>
    <name type="synonym">Common horsetail</name>
    <dbReference type="NCBI Taxonomy" id="3258"/>
    <lineage>
        <taxon>Eukaryota</taxon>
        <taxon>Viridiplantae</taxon>
        <taxon>Streptophyta</taxon>
        <taxon>Embryophyta</taxon>
        <taxon>Tracheophyta</taxon>
        <taxon>Polypodiopsida</taxon>
        <taxon>Equisetidae</taxon>
        <taxon>Equisetales</taxon>
        <taxon>Equisetaceae</taxon>
        <taxon>Equisetum</taxon>
    </lineage>
</organism>
<dbReference type="InterPro" id="IPR000425">
    <property type="entry name" value="MIP"/>
</dbReference>
<name>I4IY33_EQUAR</name>
<dbReference type="PANTHER" id="PTHR45724:SF19">
    <property type="entry name" value="AQUAPORIN NIP6-1"/>
    <property type="match status" value="1"/>
</dbReference>
<dbReference type="GO" id="GO:0016020">
    <property type="term" value="C:membrane"/>
    <property type="evidence" value="ECO:0007669"/>
    <property type="project" value="UniProtKB-SubCell"/>
</dbReference>
<proteinExistence type="inferred from homology"/>
<accession>I4IY33</accession>
<keyword evidence="3 6" id="KW-0812">Transmembrane</keyword>
<dbReference type="InterPro" id="IPR023271">
    <property type="entry name" value="Aquaporin-like"/>
</dbReference>
<sequence>MATSIPIGKGYSDESLAKPTINPNHIVARKVLAEFMGTFMLIFTAAGSSIINEKTGGHLGSFGLAAASGFAVMMIILTTSHISGAHLNPAVTFAFAATGFFPWFQVPFYMVSQVLASISASFVLKAIFNPHLHGGVTVPSGTMLQALVAEFVLTTILHFVNTAMGTDTRSARQLGGLAVGATVAMNTLVGGSTSGASMNPVRSLGPAIAANNYKGLWVYFAGPFPGALLGGVAYCLIRLTDDEATFAPPGFTTFPKWLRR</sequence>
<feature type="transmembrane region" description="Helical" evidence="7">
    <location>
        <begin position="143"/>
        <end position="162"/>
    </location>
</feature>
<dbReference type="AlphaFoldDB" id="I4IY33"/>
<dbReference type="SUPFAM" id="SSF81338">
    <property type="entry name" value="Aquaporin-like"/>
    <property type="match status" value="1"/>
</dbReference>
<dbReference type="InterPro" id="IPR034294">
    <property type="entry name" value="Aquaporin_transptr"/>
</dbReference>
<dbReference type="GO" id="GO:0015267">
    <property type="term" value="F:channel activity"/>
    <property type="evidence" value="ECO:0007669"/>
    <property type="project" value="InterPro"/>
</dbReference>
<keyword evidence="4 7" id="KW-1133">Transmembrane helix</keyword>
<feature type="transmembrane region" description="Helical" evidence="7">
    <location>
        <begin position="174"/>
        <end position="196"/>
    </location>
</feature>
<evidence type="ECO:0000256" key="3">
    <source>
        <dbReference type="ARBA" id="ARBA00022692"/>
    </source>
</evidence>
<evidence type="ECO:0000256" key="2">
    <source>
        <dbReference type="ARBA" id="ARBA00022448"/>
    </source>
</evidence>
<dbReference type="Pfam" id="PF00230">
    <property type="entry name" value="MIP"/>
    <property type="match status" value="1"/>
</dbReference>
<dbReference type="PRINTS" id="PR00783">
    <property type="entry name" value="MINTRINSICP"/>
</dbReference>
<gene>
    <name evidence="8" type="primary">EaNIP3,4a</name>
</gene>
<dbReference type="Gene3D" id="1.20.1080.10">
    <property type="entry name" value="Glycerol uptake facilitator protein"/>
    <property type="match status" value="1"/>
</dbReference>
<dbReference type="PANTHER" id="PTHR45724">
    <property type="entry name" value="AQUAPORIN NIP2-1"/>
    <property type="match status" value="1"/>
</dbReference>
<keyword evidence="5 7" id="KW-0472">Membrane</keyword>
<evidence type="ECO:0000256" key="4">
    <source>
        <dbReference type="ARBA" id="ARBA00022989"/>
    </source>
</evidence>
<evidence type="ECO:0000313" key="8">
    <source>
        <dbReference type="EMBL" id="CCI55661.1"/>
    </source>
</evidence>
<protein>
    <submittedName>
        <fullName evidence="8">EaNIP3,4a</fullName>
    </submittedName>
</protein>